<feature type="transmembrane region" description="Helical" evidence="14">
    <location>
        <begin position="114"/>
        <end position="132"/>
    </location>
</feature>
<keyword evidence="8 14" id="KW-1133">Transmembrane helix</keyword>
<evidence type="ECO:0000256" key="7">
    <source>
        <dbReference type="ARBA" id="ARBA00022967"/>
    </source>
</evidence>
<dbReference type="Proteomes" id="UP000245124">
    <property type="component" value="Unassembled WGS sequence"/>
</dbReference>
<feature type="transmembrane region" description="Helical" evidence="14">
    <location>
        <begin position="6"/>
        <end position="27"/>
    </location>
</feature>
<dbReference type="RefSeq" id="WP_109006936.1">
    <property type="nucleotide sequence ID" value="NZ_BDUD01000001.1"/>
</dbReference>
<feature type="transmembrane region" description="Helical" evidence="14">
    <location>
        <begin position="212"/>
        <end position="231"/>
    </location>
</feature>
<dbReference type="InterPro" id="IPR022997">
    <property type="entry name" value="NADH_Q_OxRdtase_chain4"/>
</dbReference>
<evidence type="ECO:0000256" key="13">
    <source>
        <dbReference type="ARBA" id="ARBA00048026"/>
    </source>
</evidence>
<comment type="similarity">
    <text evidence="2 14">Belongs to the complex I subunit 4 family.</text>
</comment>
<evidence type="ECO:0000313" key="17">
    <source>
        <dbReference type="EMBL" id="GBG16593.1"/>
    </source>
</evidence>
<dbReference type="NCBIfam" id="NF002713">
    <property type="entry name" value="PRK02546.1"/>
    <property type="match status" value="1"/>
</dbReference>
<keyword evidence="5 14" id="KW-0521">NADP</keyword>
<evidence type="ECO:0000256" key="2">
    <source>
        <dbReference type="ARBA" id="ARBA00009025"/>
    </source>
</evidence>
<comment type="catalytic activity">
    <reaction evidence="12 14">
        <text>a plastoquinone + NADPH + (n+1) H(+)(in) = a plastoquinol + NADP(+) + n H(+)(out)</text>
        <dbReference type="Rhea" id="RHEA:42612"/>
        <dbReference type="Rhea" id="RHEA-COMP:9561"/>
        <dbReference type="Rhea" id="RHEA-COMP:9562"/>
        <dbReference type="ChEBI" id="CHEBI:15378"/>
        <dbReference type="ChEBI" id="CHEBI:17757"/>
        <dbReference type="ChEBI" id="CHEBI:57783"/>
        <dbReference type="ChEBI" id="CHEBI:58349"/>
        <dbReference type="ChEBI" id="CHEBI:62192"/>
    </reaction>
</comment>
<evidence type="ECO:0000256" key="8">
    <source>
        <dbReference type="ARBA" id="ARBA00022989"/>
    </source>
</evidence>
<dbReference type="GO" id="GO:0031676">
    <property type="term" value="C:plasma membrane-derived thylakoid membrane"/>
    <property type="evidence" value="ECO:0007669"/>
    <property type="project" value="UniProtKB-SubCell"/>
</dbReference>
<comment type="catalytic activity">
    <reaction evidence="13 14">
        <text>a plastoquinone + NADH + (n+1) H(+)(in) = a plastoquinol + NAD(+) + n H(+)(out)</text>
        <dbReference type="Rhea" id="RHEA:42608"/>
        <dbReference type="Rhea" id="RHEA-COMP:9561"/>
        <dbReference type="Rhea" id="RHEA-COMP:9562"/>
        <dbReference type="ChEBI" id="CHEBI:15378"/>
        <dbReference type="ChEBI" id="CHEBI:17757"/>
        <dbReference type="ChEBI" id="CHEBI:57540"/>
        <dbReference type="ChEBI" id="CHEBI:57945"/>
        <dbReference type="ChEBI" id="CHEBI:62192"/>
    </reaction>
</comment>
<keyword evidence="4 14" id="KW-0874">Quinone</keyword>
<dbReference type="NCBIfam" id="NF009212">
    <property type="entry name" value="PRK12561.1"/>
    <property type="match status" value="1"/>
</dbReference>
<keyword evidence="14" id="KW-0793">Thylakoid</keyword>
<comment type="caution">
    <text evidence="17">The sequence shown here is derived from an EMBL/GenBank/DDBJ whole genome shotgun (WGS) entry which is preliminary data.</text>
</comment>
<dbReference type="PANTHER" id="PTHR43507">
    <property type="entry name" value="NADH-UBIQUINONE OXIDOREDUCTASE CHAIN 4"/>
    <property type="match status" value="1"/>
</dbReference>
<name>A0A2R5FK04_NOSCO</name>
<evidence type="ECO:0000256" key="12">
    <source>
        <dbReference type="ARBA" id="ARBA00047726"/>
    </source>
</evidence>
<dbReference type="PRINTS" id="PR01437">
    <property type="entry name" value="NUOXDRDTASE4"/>
</dbReference>
<feature type="transmembrane region" description="Helical" evidence="14">
    <location>
        <begin position="375"/>
        <end position="397"/>
    </location>
</feature>
<dbReference type="OrthoDB" id="416973at2"/>
<dbReference type="Pfam" id="PF00361">
    <property type="entry name" value="Proton_antipo_M"/>
    <property type="match status" value="1"/>
</dbReference>
<accession>A0A2R5FK04</accession>
<feature type="domain" description="NADH:quinone oxidoreductase/Mrp antiporter transmembrane" evidence="16">
    <location>
        <begin position="133"/>
        <end position="416"/>
    </location>
</feature>
<reference evidence="17 18" key="1">
    <citation type="submission" date="2017-06" db="EMBL/GenBank/DDBJ databases">
        <title>Genome sequencing of cyanobaciteial culture collection at National Institute for Environmental Studies (NIES).</title>
        <authorList>
            <person name="Hirose Y."/>
            <person name="Shimura Y."/>
            <person name="Fujisawa T."/>
            <person name="Nakamura Y."/>
            <person name="Kawachi M."/>
        </authorList>
    </citation>
    <scope>NUCLEOTIDE SEQUENCE [LARGE SCALE GENOMIC DNA]</scope>
    <source>
        <strain evidence="17 18">NIES-4072</strain>
    </source>
</reference>
<keyword evidence="3 14" id="KW-0812">Transmembrane</keyword>
<dbReference type="InterPro" id="IPR010227">
    <property type="entry name" value="NADH_Q_OxRdtase_chainM/4"/>
</dbReference>
<keyword evidence="10 14" id="KW-0472">Membrane</keyword>
<evidence type="ECO:0000256" key="10">
    <source>
        <dbReference type="ARBA" id="ARBA00023136"/>
    </source>
</evidence>
<comment type="function">
    <text evidence="11 14">NDH-1 shuttles electrons from NAD(P)H, via FMN and iron-sulfur (Fe-S) centers, to quinones in the respiratory chain. The immediate electron acceptor for the enzyme in this species is believed to be plastoquinone. Couples the redox reaction to proton translocation (for every two electrons transferred, four hydrogen ions are translocated across the cytoplasmic membrane), and thus conserves the redox energy in a proton gradient.</text>
</comment>
<evidence type="ECO:0000256" key="5">
    <source>
        <dbReference type="ARBA" id="ARBA00022857"/>
    </source>
</evidence>
<feature type="transmembrane region" description="Helical" evidence="14">
    <location>
        <begin position="138"/>
        <end position="157"/>
    </location>
</feature>
<feature type="transmembrane region" description="Helical" evidence="14">
    <location>
        <begin position="306"/>
        <end position="324"/>
    </location>
</feature>
<evidence type="ECO:0000256" key="3">
    <source>
        <dbReference type="ARBA" id="ARBA00022692"/>
    </source>
</evidence>
<keyword evidence="18" id="KW-1185">Reference proteome</keyword>
<feature type="transmembrane region" description="Helical" evidence="14">
    <location>
        <begin position="417"/>
        <end position="438"/>
    </location>
</feature>
<feature type="transmembrane region" description="Helical" evidence="14">
    <location>
        <begin position="336"/>
        <end position="354"/>
    </location>
</feature>
<organism evidence="17 18">
    <name type="scientific">Nostoc commune NIES-4072</name>
    <dbReference type="NCBI Taxonomy" id="2005467"/>
    <lineage>
        <taxon>Bacteria</taxon>
        <taxon>Bacillati</taxon>
        <taxon>Cyanobacteriota</taxon>
        <taxon>Cyanophyceae</taxon>
        <taxon>Nostocales</taxon>
        <taxon>Nostocaceae</taxon>
        <taxon>Nostoc</taxon>
    </lineage>
</organism>
<sequence length="537" mass="58694">MNAIEFPWLTAIILLPLVAALAIPLIPDKEGRTVRWYGLGVAIADFALMIYAFWYKYDFQSSTLQFVENYPWIPQLGLHWAVGVDGLSMPLLLLTGLINTLAIFAAWKVTTKPRLFYGLMLAMYSAQLGVFVAQDLLLFFLMWEIELVPVYLLISIWGGQNRRYAATKFILYTAAASIFILIAGFALVFSGDTVTFDMATLGMKEYPKTLELLVYAGFLIAFGVKLPIFPLHTWLPDAHGEASAPGSMILAGVLLKMGGYALIRFNVEMLPNAHVTFAPVLAILGVVNIVYGACCAFAQTNLKRRLAYSSIAHMGFVLIGIASYTELGISGAVLQMVSHGLIAASLFFLSGVTYDRTHTLMMDKMGGMAKVMPKTFALFTIGSMASLALPGMSGFVGELMVFLGIATSDVYSSSFKVVVVLLSAVGVILTPIYLLSMLRQVFYGEQSQELHLDAVISDVKPREIFITACLLLPIIGIGFYPKLATQTYDVKAMELAAHAREVLPVVAHQQPSSLYSRIFSAPTLATSQVESSINISE</sequence>
<evidence type="ECO:0000313" key="18">
    <source>
        <dbReference type="Proteomes" id="UP000245124"/>
    </source>
</evidence>
<dbReference type="PANTHER" id="PTHR43507:SF21">
    <property type="entry name" value="NAD(P)H-QUINONE OXIDOREDUCTASE CHAIN 4, CHLOROPLASTIC"/>
    <property type="match status" value="1"/>
</dbReference>
<evidence type="ECO:0000256" key="4">
    <source>
        <dbReference type="ARBA" id="ARBA00022719"/>
    </source>
</evidence>
<evidence type="ECO:0000256" key="11">
    <source>
        <dbReference type="ARBA" id="ARBA00025624"/>
    </source>
</evidence>
<dbReference type="NCBIfam" id="TIGR01972">
    <property type="entry name" value="NDH_I_M"/>
    <property type="match status" value="1"/>
</dbReference>
<dbReference type="HAMAP" id="MF_00491">
    <property type="entry name" value="NDH1_NuoM"/>
    <property type="match status" value="1"/>
</dbReference>
<feature type="transmembrane region" description="Helical" evidence="14">
    <location>
        <begin position="275"/>
        <end position="294"/>
    </location>
</feature>
<keyword evidence="7 14" id="KW-1278">Translocase</keyword>
<comment type="subcellular location">
    <subcellularLocation>
        <location evidence="14">Cellular thylakoid membrane</location>
        <topology evidence="14">Multi-pass membrane protein</topology>
    </subcellularLocation>
    <subcellularLocation>
        <location evidence="1">Endomembrane system</location>
        <topology evidence="1">Multi-pass membrane protein</topology>
    </subcellularLocation>
    <subcellularLocation>
        <location evidence="15">Membrane</location>
        <topology evidence="15">Multi-pass membrane protein</topology>
    </subcellularLocation>
</comment>
<dbReference type="GO" id="GO:0016655">
    <property type="term" value="F:oxidoreductase activity, acting on NAD(P)H, quinone or similar compound as acceptor"/>
    <property type="evidence" value="ECO:0007669"/>
    <property type="project" value="UniProtKB-UniRule"/>
</dbReference>
<evidence type="ECO:0000256" key="6">
    <source>
        <dbReference type="ARBA" id="ARBA00022957"/>
    </source>
</evidence>
<dbReference type="GO" id="GO:0048039">
    <property type="term" value="F:ubiquinone binding"/>
    <property type="evidence" value="ECO:0007669"/>
    <property type="project" value="TreeGrafter"/>
</dbReference>
<evidence type="ECO:0000256" key="9">
    <source>
        <dbReference type="ARBA" id="ARBA00023027"/>
    </source>
</evidence>
<dbReference type="AlphaFoldDB" id="A0A2R5FK04"/>
<dbReference type="EC" id="7.1.1.-" evidence="14"/>
<protein>
    <recommendedName>
        <fullName evidence="14">NAD(P)H-quinone oxidoreductase chain 4</fullName>
        <ecNumber evidence="14">7.1.1.-</ecNumber>
    </recommendedName>
    <alternativeName>
        <fullName evidence="14">NAD(P)H dehydrogenase I, chain 4</fullName>
    </alternativeName>
    <alternativeName>
        <fullName evidence="14">NDH-1, chain 4</fullName>
    </alternativeName>
</protein>
<evidence type="ECO:0000256" key="1">
    <source>
        <dbReference type="ARBA" id="ARBA00004127"/>
    </source>
</evidence>
<keyword evidence="6 14" id="KW-0618">Plastoquinone</keyword>
<evidence type="ECO:0000259" key="16">
    <source>
        <dbReference type="Pfam" id="PF00361"/>
    </source>
</evidence>
<dbReference type="GO" id="GO:0042773">
    <property type="term" value="P:ATP synthesis coupled electron transport"/>
    <property type="evidence" value="ECO:0007669"/>
    <property type="project" value="InterPro"/>
</dbReference>
<proteinExistence type="inferred from homology"/>
<keyword evidence="9 14" id="KW-0520">NAD</keyword>
<dbReference type="GO" id="GO:0012505">
    <property type="term" value="C:endomembrane system"/>
    <property type="evidence" value="ECO:0007669"/>
    <property type="project" value="UniProtKB-SubCell"/>
</dbReference>
<feature type="transmembrane region" description="Helical" evidence="14">
    <location>
        <begin position="87"/>
        <end position="107"/>
    </location>
</feature>
<dbReference type="GO" id="GO:0008137">
    <property type="term" value="F:NADH dehydrogenase (ubiquinone) activity"/>
    <property type="evidence" value="ECO:0007669"/>
    <property type="project" value="InterPro"/>
</dbReference>
<gene>
    <name evidence="14" type="primary">ndhD</name>
    <name evidence="17" type="ORF">NIES4072_02390</name>
</gene>
<dbReference type="InterPro" id="IPR003918">
    <property type="entry name" value="NADH_UbQ_OxRdtase"/>
</dbReference>
<dbReference type="GO" id="GO:0015990">
    <property type="term" value="P:electron transport coupled proton transport"/>
    <property type="evidence" value="ECO:0007669"/>
    <property type="project" value="TreeGrafter"/>
</dbReference>
<dbReference type="EMBL" id="BDUD01000001">
    <property type="protein sequence ID" value="GBG16593.1"/>
    <property type="molecule type" value="Genomic_DNA"/>
</dbReference>
<evidence type="ECO:0000256" key="15">
    <source>
        <dbReference type="RuleBase" id="RU000320"/>
    </source>
</evidence>
<dbReference type="InterPro" id="IPR001750">
    <property type="entry name" value="ND/Mrp_TM"/>
</dbReference>
<feature type="transmembrane region" description="Helical" evidence="14">
    <location>
        <begin position="34"/>
        <end position="54"/>
    </location>
</feature>
<evidence type="ECO:0000256" key="14">
    <source>
        <dbReference type="HAMAP-Rule" id="MF_00491"/>
    </source>
</evidence>
<feature type="transmembrane region" description="Helical" evidence="14">
    <location>
        <begin position="243"/>
        <end position="263"/>
    </location>
</feature>
<feature type="transmembrane region" description="Helical" evidence="14">
    <location>
        <begin position="169"/>
        <end position="189"/>
    </location>
</feature>
<dbReference type="GO" id="GO:0003954">
    <property type="term" value="F:NADH dehydrogenase activity"/>
    <property type="evidence" value="ECO:0007669"/>
    <property type="project" value="TreeGrafter"/>
</dbReference>